<dbReference type="Gene3D" id="3.20.20.80">
    <property type="entry name" value="Glycosidases"/>
    <property type="match status" value="1"/>
</dbReference>
<protein>
    <recommendedName>
        <fullName evidence="2">Glycosyl hydrolase family 31 C-terminal domain-containing protein</fullName>
    </recommendedName>
</protein>
<name>A0AAV6G7T9_9TELE</name>
<dbReference type="SUPFAM" id="SSF51011">
    <property type="entry name" value="Glycosyl hydrolase domain"/>
    <property type="match status" value="1"/>
</dbReference>
<dbReference type="EMBL" id="JADWDJ010000014">
    <property type="protein sequence ID" value="KAG5270167.1"/>
    <property type="molecule type" value="Genomic_DNA"/>
</dbReference>
<dbReference type="AlphaFoldDB" id="A0AAV6G7T9"/>
<dbReference type="PANTHER" id="PTHR43053:SF6">
    <property type="entry name" value="SITS-BINDING PROTEIN"/>
    <property type="match status" value="1"/>
</dbReference>
<reference evidence="3" key="1">
    <citation type="submission" date="2020-10" db="EMBL/GenBank/DDBJ databases">
        <title>Chromosome-scale genome assembly of the Allis shad, Alosa alosa.</title>
        <authorList>
            <person name="Margot Z."/>
            <person name="Christophe K."/>
            <person name="Cabau C."/>
            <person name="Louis A."/>
            <person name="Berthelot C."/>
            <person name="Parey E."/>
            <person name="Roest Crollius H."/>
            <person name="Montfort J."/>
            <person name="Robinson-Rechavi M."/>
            <person name="Bucao C."/>
            <person name="Bouchez O."/>
            <person name="Gislard M."/>
            <person name="Lluch J."/>
            <person name="Milhes M."/>
            <person name="Lampietro C."/>
            <person name="Lopez Roques C."/>
            <person name="Donnadieu C."/>
            <person name="Braasch I."/>
            <person name="Desvignes T."/>
            <person name="Postlethwait J."/>
            <person name="Bobe J."/>
            <person name="Guiguen Y."/>
        </authorList>
    </citation>
    <scope>NUCLEOTIDE SEQUENCE</scope>
    <source>
        <strain evidence="3">M-15738</strain>
        <tissue evidence="3">Blood</tissue>
    </source>
</reference>
<evidence type="ECO:0000256" key="1">
    <source>
        <dbReference type="SAM" id="Phobius"/>
    </source>
</evidence>
<keyword evidence="1" id="KW-0812">Transmembrane</keyword>
<dbReference type="PANTHER" id="PTHR43053">
    <property type="entry name" value="GLYCOSIDASE FAMILY 31"/>
    <property type="match status" value="1"/>
</dbReference>
<gene>
    <name evidence="3" type="ORF">AALO_G00189510</name>
</gene>
<dbReference type="InterPro" id="IPR017853">
    <property type="entry name" value="GH"/>
</dbReference>
<organism evidence="3 4">
    <name type="scientific">Alosa alosa</name>
    <name type="common">allis shad</name>
    <dbReference type="NCBI Taxonomy" id="278164"/>
    <lineage>
        <taxon>Eukaryota</taxon>
        <taxon>Metazoa</taxon>
        <taxon>Chordata</taxon>
        <taxon>Craniata</taxon>
        <taxon>Vertebrata</taxon>
        <taxon>Euteleostomi</taxon>
        <taxon>Actinopterygii</taxon>
        <taxon>Neopterygii</taxon>
        <taxon>Teleostei</taxon>
        <taxon>Clupei</taxon>
        <taxon>Clupeiformes</taxon>
        <taxon>Clupeoidei</taxon>
        <taxon>Clupeidae</taxon>
        <taxon>Alosa</taxon>
    </lineage>
</organism>
<dbReference type="SUPFAM" id="SSF51445">
    <property type="entry name" value="(Trans)glycosidases"/>
    <property type="match status" value="1"/>
</dbReference>
<feature type="transmembrane region" description="Helical" evidence="1">
    <location>
        <begin position="27"/>
        <end position="47"/>
    </location>
</feature>
<dbReference type="GO" id="GO:0005975">
    <property type="term" value="P:carbohydrate metabolic process"/>
    <property type="evidence" value="ECO:0007669"/>
    <property type="project" value="InterPro"/>
</dbReference>
<keyword evidence="1" id="KW-1133">Transmembrane helix</keyword>
<dbReference type="Pfam" id="PF21365">
    <property type="entry name" value="Glyco_hydro_31_3rd"/>
    <property type="match status" value="1"/>
</dbReference>
<sequence length="672" mass="75932">MWNPSPVPQVSWDTTLKEAGESWRGTVACLLLGILFVVTIGLVYWQVVDHSHKTWILQGQLSEFQWDRRSHHLLLQTPAGDKTYLNIAVGDLANPEVGVPFVRNLCWLNKTRFCYRWESQVDVRISLVPGDSQHTECYNVTWEPLHCHVEVKNCFSMAGVKWYGGAGVKSQRWPINEQSAPLQPYTLSDLSLRPAAYGSVLEHYFLSSSGVAILLSPTVPLQVGMEREQQQLCVRVEPGTLPQPLHYRVCVARNLKEAHQVMTRMRYASTPVMPNTGILRSSLWKFQEHVSSTERLEHDLRTFSNRLKRHTLGPAVISLDEPSTSLLLDSTHRHLHWKSLVHHLNLSITVSPFLSLKSLQGQRSQRTSAHQRSWISTGRGSSQQAPLLTWWRGELCVKLDLSCPTSARWLSGQVAMVSAHLGAEYVVMEAGEGSPPDEDSVSAGAYLRRLGRIAAQAGDTTILTSASGFSELGLLVRMPALPADWRYSGLKGIIPAMLLHSLMGYPFFIPDAVGGSLAHEDEVDEELFIRWLELCSFLPVLSFQKPPWSFDSDWVLNLTRSYLSLHVDFVVPLLHKYTQEWSVSRNPIYRPIWWLTPDDPQTFTIDNQFLIGDEVLVAPVTDRGALWRDIYLPGDELQWQERSTGHVFQGGVLLQRYPVGLEQVAVFTRIHS</sequence>
<dbReference type="Proteomes" id="UP000823561">
    <property type="component" value="Chromosome 14"/>
</dbReference>
<evidence type="ECO:0000313" key="3">
    <source>
        <dbReference type="EMBL" id="KAG5270167.1"/>
    </source>
</evidence>
<evidence type="ECO:0000313" key="4">
    <source>
        <dbReference type="Proteomes" id="UP000823561"/>
    </source>
</evidence>
<accession>A0AAV6G7T9</accession>
<dbReference type="InterPro" id="IPR050985">
    <property type="entry name" value="Alpha-glycosidase_related"/>
</dbReference>
<feature type="domain" description="Glycosyl hydrolase family 31 C-terminal" evidence="2">
    <location>
        <begin position="586"/>
        <end position="669"/>
    </location>
</feature>
<keyword evidence="1" id="KW-0472">Membrane</keyword>
<dbReference type="Gene3D" id="2.60.40.1180">
    <property type="entry name" value="Golgi alpha-mannosidase II"/>
    <property type="match status" value="1"/>
</dbReference>
<comment type="caution">
    <text evidence="3">The sequence shown here is derived from an EMBL/GenBank/DDBJ whole genome shotgun (WGS) entry which is preliminary data.</text>
</comment>
<dbReference type="InterPro" id="IPR048395">
    <property type="entry name" value="Glyco_hydro_31_C"/>
</dbReference>
<dbReference type="InterPro" id="IPR013780">
    <property type="entry name" value="Glyco_hydro_b"/>
</dbReference>
<proteinExistence type="predicted"/>
<keyword evidence="4" id="KW-1185">Reference proteome</keyword>
<evidence type="ECO:0000259" key="2">
    <source>
        <dbReference type="Pfam" id="PF21365"/>
    </source>
</evidence>
<dbReference type="GO" id="GO:0004553">
    <property type="term" value="F:hydrolase activity, hydrolyzing O-glycosyl compounds"/>
    <property type="evidence" value="ECO:0007669"/>
    <property type="project" value="InterPro"/>
</dbReference>